<evidence type="ECO:0000313" key="1">
    <source>
        <dbReference type="EMBL" id="MER2492242.1"/>
    </source>
</evidence>
<dbReference type="EMBL" id="JBELOE010000200">
    <property type="protein sequence ID" value="MER2492242.1"/>
    <property type="molecule type" value="Genomic_DNA"/>
</dbReference>
<protein>
    <recommendedName>
        <fullName evidence="3">Kinase</fullName>
    </recommendedName>
</protein>
<dbReference type="PANTHER" id="PTHR10285">
    <property type="entry name" value="URIDINE KINASE"/>
    <property type="match status" value="1"/>
</dbReference>
<accession>A0ABV1RH22</accession>
<keyword evidence="2" id="KW-1185">Reference proteome</keyword>
<sequence length="299" mass="34324">MQNRSSTDTIINDLIAQQNLPSHFIEIVHKWYLPLCENLVQQHHNKQQTLYVSINGCQGSGKSTMALFIEKILTKMFELKVANLSIDDFYLTRKERKNMAEHIHPLLITRGVPGTHDIPLAIKTLKKLATDHAAIELVRFNKAIDDRADKSSWHKVNGPMDVVILEGWCMGLEAQSPQALYSPINELEGSEDANGKWRNYVNDQLAEHYPDLFQMFDTLIMLKAPSFECVYQWRRKQEEKLRQTAKLGTHVMNDAELARFIQHYQRLTEHAFATLPAKADIVFELGSDQHFQQVTGLSV</sequence>
<dbReference type="RefSeq" id="WP_350401738.1">
    <property type="nucleotide sequence ID" value="NZ_JBELOE010000200.1"/>
</dbReference>
<dbReference type="Gene3D" id="3.40.50.300">
    <property type="entry name" value="P-loop containing nucleotide triphosphate hydrolases"/>
    <property type="match status" value="1"/>
</dbReference>
<dbReference type="SUPFAM" id="SSF52540">
    <property type="entry name" value="P-loop containing nucleoside triphosphate hydrolases"/>
    <property type="match status" value="1"/>
</dbReference>
<dbReference type="Proteomes" id="UP001467690">
    <property type="component" value="Unassembled WGS sequence"/>
</dbReference>
<name>A0ABV1RH22_9ALTE</name>
<evidence type="ECO:0000313" key="2">
    <source>
        <dbReference type="Proteomes" id="UP001467690"/>
    </source>
</evidence>
<comment type="caution">
    <text evidence="1">The sequence shown here is derived from an EMBL/GenBank/DDBJ whole genome shotgun (WGS) entry which is preliminary data.</text>
</comment>
<reference evidence="1 2" key="1">
    <citation type="submission" date="2024-06" db="EMBL/GenBank/DDBJ databases">
        <authorList>
            <person name="Chen R.Y."/>
        </authorList>
    </citation>
    <scope>NUCLEOTIDE SEQUENCE [LARGE SCALE GENOMIC DNA]</scope>
    <source>
        <strain evidence="1 2">D2</strain>
    </source>
</reference>
<dbReference type="InterPro" id="IPR027417">
    <property type="entry name" value="P-loop_NTPase"/>
</dbReference>
<gene>
    <name evidence="1" type="ORF">ABS311_10140</name>
</gene>
<proteinExistence type="predicted"/>
<organism evidence="1 2">
    <name type="scientific">Catenovulum sediminis</name>
    <dbReference type="NCBI Taxonomy" id="1740262"/>
    <lineage>
        <taxon>Bacteria</taxon>
        <taxon>Pseudomonadati</taxon>
        <taxon>Pseudomonadota</taxon>
        <taxon>Gammaproteobacteria</taxon>
        <taxon>Alteromonadales</taxon>
        <taxon>Alteromonadaceae</taxon>
        <taxon>Catenovulum</taxon>
    </lineage>
</organism>
<evidence type="ECO:0008006" key="3">
    <source>
        <dbReference type="Google" id="ProtNLM"/>
    </source>
</evidence>